<protein>
    <recommendedName>
        <fullName evidence="3">Reverse transcriptase</fullName>
    </recommendedName>
</protein>
<dbReference type="Proteomes" id="UP001445076">
    <property type="component" value="Unassembled WGS sequence"/>
</dbReference>
<proteinExistence type="predicted"/>
<keyword evidence="2" id="KW-1185">Reference proteome</keyword>
<comment type="caution">
    <text evidence="1">The sequence shown here is derived from an EMBL/GenBank/DDBJ whole genome shotgun (WGS) entry which is preliminary data.</text>
</comment>
<dbReference type="AlphaFoldDB" id="A0AAW0YKS3"/>
<gene>
    <name evidence="1" type="ORF">OTU49_005360</name>
</gene>
<organism evidence="1 2">
    <name type="scientific">Cherax quadricarinatus</name>
    <name type="common">Australian red claw crayfish</name>
    <dbReference type="NCBI Taxonomy" id="27406"/>
    <lineage>
        <taxon>Eukaryota</taxon>
        <taxon>Metazoa</taxon>
        <taxon>Ecdysozoa</taxon>
        <taxon>Arthropoda</taxon>
        <taxon>Crustacea</taxon>
        <taxon>Multicrustacea</taxon>
        <taxon>Malacostraca</taxon>
        <taxon>Eumalacostraca</taxon>
        <taxon>Eucarida</taxon>
        <taxon>Decapoda</taxon>
        <taxon>Pleocyemata</taxon>
        <taxon>Astacidea</taxon>
        <taxon>Parastacoidea</taxon>
        <taxon>Parastacidae</taxon>
        <taxon>Cherax</taxon>
    </lineage>
</organism>
<evidence type="ECO:0000313" key="1">
    <source>
        <dbReference type="EMBL" id="KAK8752389.1"/>
    </source>
</evidence>
<sequence length="132" mass="14941">MVAVGNGAPFRCLKYCMVCRTRNRLSIHKRSKHPNEYHRDVEGAVAHVRTRWSKEEEYVLAMAEVKILREARKFGQGVPAGMNLLLAEAHTKRLVEAIKGHRKVASYRALVDRLMSEVVVGGGVQRIQDVPH</sequence>
<reference evidence="1 2" key="1">
    <citation type="journal article" date="2024" name="BMC Genomics">
        <title>Genome assembly of redclaw crayfish (Cherax quadricarinatus) provides insights into its immune adaptation and hypoxia tolerance.</title>
        <authorList>
            <person name="Liu Z."/>
            <person name="Zheng J."/>
            <person name="Li H."/>
            <person name="Fang K."/>
            <person name="Wang S."/>
            <person name="He J."/>
            <person name="Zhou D."/>
            <person name="Weng S."/>
            <person name="Chi M."/>
            <person name="Gu Z."/>
            <person name="He J."/>
            <person name="Li F."/>
            <person name="Wang M."/>
        </authorList>
    </citation>
    <scope>NUCLEOTIDE SEQUENCE [LARGE SCALE GENOMIC DNA]</scope>
    <source>
        <strain evidence="1">ZL_2023a</strain>
    </source>
</reference>
<accession>A0AAW0YKS3</accession>
<evidence type="ECO:0008006" key="3">
    <source>
        <dbReference type="Google" id="ProtNLM"/>
    </source>
</evidence>
<name>A0AAW0YKS3_CHEQU</name>
<dbReference type="EMBL" id="JARKIK010000004">
    <property type="protein sequence ID" value="KAK8752389.1"/>
    <property type="molecule type" value="Genomic_DNA"/>
</dbReference>
<evidence type="ECO:0000313" key="2">
    <source>
        <dbReference type="Proteomes" id="UP001445076"/>
    </source>
</evidence>